<protein>
    <submittedName>
        <fullName evidence="2">Nitrate ABC transporter substrate-binding protein</fullName>
    </submittedName>
</protein>
<evidence type="ECO:0000256" key="1">
    <source>
        <dbReference type="SAM" id="SignalP"/>
    </source>
</evidence>
<name>A0ABN3DFA4_9MICO</name>
<feature type="chain" id="PRO_5046020809" evidence="1">
    <location>
        <begin position="28"/>
        <end position="391"/>
    </location>
</feature>
<gene>
    <name evidence="2" type="ORF">GCM10009851_12830</name>
</gene>
<dbReference type="EMBL" id="BAAAQY010000003">
    <property type="protein sequence ID" value="GAA2229637.1"/>
    <property type="molecule type" value="Genomic_DNA"/>
</dbReference>
<evidence type="ECO:0000313" key="3">
    <source>
        <dbReference type="Proteomes" id="UP001500929"/>
    </source>
</evidence>
<reference evidence="2 3" key="1">
    <citation type="journal article" date="2019" name="Int. J. Syst. Evol. Microbiol.">
        <title>The Global Catalogue of Microorganisms (GCM) 10K type strain sequencing project: providing services to taxonomists for standard genome sequencing and annotation.</title>
        <authorList>
            <consortium name="The Broad Institute Genomics Platform"/>
            <consortium name="The Broad Institute Genome Sequencing Center for Infectious Disease"/>
            <person name="Wu L."/>
            <person name="Ma J."/>
        </authorList>
    </citation>
    <scope>NUCLEOTIDE SEQUENCE [LARGE SCALE GENOMIC DNA]</scope>
    <source>
        <strain evidence="2 3">JCM 16117</strain>
    </source>
</reference>
<accession>A0ABN3DFA4</accession>
<sequence length="391" mass="40288">MRTAPRLLLGTAAAAGLALAASGCSSAAPASPGASSSSAAIGAVDLSADCPATVVVQTDWNPSSEHGHLYELLGPDPVIDSSGKSVSGPLYSGGEYTGVQLEIRAGGPAIGFQTVSSQMYADPSITLGYVQTDGQIIASAEQPTVSVMAPLEVSPQIIMWDPATYPDATTIADIGKTDAVVRYYGGAPYMEYLIQSGLIAAENADGGYDGTPAAFIASGGKDAQQGFASSEPYLYENEIEAWDKPVAYQLVADAGYPNYTATMSVRADALDELDGCLAKLVPVMQQAEVDFYADPEPVIDLILEAVEAYDTGIVYTRGAAEFGVSSALADGLVSNGDDGAIGDFDPERVQRMLDIVGPIALAAGSAPAEGLTAEQLYTNDYIDPSIGLPAD</sequence>
<dbReference type="Proteomes" id="UP001500929">
    <property type="component" value="Unassembled WGS sequence"/>
</dbReference>
<dbReference type="InterPro" id="IPR006311">
    <property type="entry name" value="TAT_signal"/>
</dbReference>
<dbReference type="PROSITE" id="PS51318">
    <property type="entry name" value="TAT"/>
    <property type="match status" value="1"/>
</dbReference>
<evidence type="ECO:0000313" key="2">
    <source>
        <dbReference type="EMBL" id="GAA2229637.1"/>
    </source>
</evidence>
<keyword evidence="3" id="KW-1185">Reference proteome</keyword>
<dbReference type="Gene3D" id="3.40.190.10">
    <property type="entry name" value="Periplasmic binding protein-like II"/>
    <property type="match status" value="1"/>
</dbReference>
<proteinExistence type="predicted"/>
<dbReference type="RefSeq" id="WP_259478787.1">
    <property type="nucleotide sequence ID" value="NZ_BAAAQY010000003.1"/>
</dbReference>
<organism evidence="2 3">
    <name type="scientific">Herbiconiux moechotypicola</name>
    <dbReference type="NCBI Taxonomy" id="637393"/>
    <lineage>
        <taxon>Bacteria</taxon>
        <taxon>Bacillati</taxon>
        <taxon>Actinomycetota</taxon>
        <taxon>Actinomycetes</taxon>
        <taxon>Micrococcales</taxon>
        <taxon>Microbacteriaceae</taxon>
        <taxon>Herbiconiux</taxon>
    </lineage>
</organism>
<comment type="caution">
    <text evidence="2">The sequence shown here is derived from an EMBL/GenBank/DDBJ whole genome shotgun (WGS) entry which is preliminary data.</text>
</comment>
<keyword evidence="1" id="KW-0732">Signal</keyword>
<feature type="signal peptide" evidence="1">
    <location>
        <begin position="1"/>
        <end position="27"/>
    </location>
</feature>
<dbReference type="PROSITE" id="PS51257">
    <property type="entry name" value="PROKAR_LIPOPROTEIN"/>
    <property type="match status" value="1"/>
</dbReference>